<dbReference type="Proteomes" id="UP001528672">
    <property type="component" value="Unassembled WGS sequence"/>
</dbReference>
<dbReference type="Pfam" id="PF04333">
    <property type="entry name" value="MlaA"/>
    <property type="match status" value="1"/>
</dbReference>
<evidence type="ECO:0000256" key="2">
    <source>
        <dbReference type="ARBA" id="ARBA00022729"/>
    </source>
</evidence>
<accession>A0ABT5MI82</accession>
<comment type="similarity">
    <text evidence="1">Belongs to the MlaA family.</text>
</comment>
<keyword evidence="3" id="KW-0449">Lipoprotein</keyword>
<comment type="caution">
    <text evidence="3">The sequence shown here is derived from an EMBL/GenBank/DDBJ whole genome shotgun (WGS) entry which is preliminary data.</text>
</comment>
<dbReference type="EMBL" id="JAQSIO010000007">
    <property type="protein sequence ID" value="MDD0816294.1"/>
    <property type="molecule type" value="Genomic_DNA"/>
</dbReference>
<dbReference type="PANTHER" id="PTHR30035">
    <property type="entry name" value="LIPOPROTEIN VACJ-RELATED"/>
    <property type="match status" value="1"/>
</dbReference>
<proteinExistence type="inferred from homology"/>
<keyword evidence="2" id="KW-0732">Signal</keyword>
<evidence type="ECO:0000313" key="3">
    <source>
        <dbReference type="EMBL" id="MDD0816294.1"/>
    </source>
</evidence>
<dbReference type="PRINTS" id="PR01805">
    <property type="entry name" value="VACJLIPOPROT"/>
</dbReference>
<sequence>MNSFSVGRLASGWRWVLLALTLAVLSGCATGPGKNPRDPLEPFNRDMSRFNEAVDNAVLKPVATAYREVTPSLVRTGVNNFFSNLGEVWSFVNNVLQLDPKASAETALRFGFNTVFGLGGVLDIASEMQIEQHKQDFGQTLARYGVPTGPYIVLPVLGPSTLRDTLALPIILKGDVVTRIDHVPTRNSLYAARVVSVRSNLLGASRVLDEAALDKYSFTRDVYLQLRDNEQRNGRAVVDEDDGALPPEPLP</sequence>
<keyword evidence="4" id="KW-1185">Reference proteome</keyword>
<protein>
    <submittedName>
        <fullName evidence="3">VacJ family lipoprotein</fullName>
    </submittedName>
</protein>
<dbReference type="InterPro" id="IPR007428">
    <property type="entry name" value="MlaA"/>
</dbReference>
<evidence type="ECO:0000313" key="4">
    <source>
        <dbReference type="Proteomes" id="UP001528672"/>
    </source>
</evidence>
<gene>
    <name evidence="3" type="ORF">PSQ39_16760</name>
</gene>
<dbReference type="PANTHER" id="PTHR30035:SF3">
    <property type="entry name" value="INTERMEMBRANE PHOSPHOLIPID TRANSPORT SYSTEM LIPOPROTEIN MLAA"/>
    <property type="match status" value="1"/>
</dbReference>
<name>A0ABT5MI82_9BURK</name>
<organism evidence="3 4">
    <name type="scientific">Curvibacter microcysteis</name>
    <dbReference type="NCBI Taxonomy" id="3026419"/>
    <lineage>
        <taxon>Bacteria</taxon>
        <taxon>Pseudomonadati</taxon>
        <taxon>Pseudomonadota</taxon>
        <taxon>Betaproteobacteria</taxon>
        <taxon>Burkholderiales</taxon>
        <taxon>Comamonadaceae</taxon>
        <taxon>Curvibacter</taxon>
    </lineage>
</organism>
<evidence type="ECO:0000256" key="1">
    <source>
        <dbReference type="ARBA" id="ARBA00010634"/>
    </source>
</evidence>
<reference evidence="3 4" key="1">
    <citation type="submission" date="2023-02" db="EMBL/GenBank/DDBJ databases">
        <title>Bacterial whole genome sequence for Curvibacter sp. HBC28.</title>
        <authorList>
            <person name="Le V."/>
            <person name="Ko S.-R."/>
            <person name="Ahn C.-Y."/>
            <person name="Oh H.-M."/>
        </authorList>
    </citation>
    <scope>NUCLEOTIDE SEQUENCE [LARGE SCALE GENOMIC DNA]</scope>
    <source>
        <strain evidence="3 4">HBC28</strain>
    </source>
</reference>